<proteinExistence type="predicted"/>
<evidence type="ECO:0000313" key="2">
    <source>
        <dbReference type="EMBL" id="KAF4507788.1"/>
    </source>
</evidence>
<dbReference type="OrthoDB" id="5343483at2759"/>
<dbReference type="AlphaFoldDB" id="A0A8H4PNI7"/>
<name>A0A8H4PNI7_9HYPO</name>
<protein>
    <submittedName>
        <fullName evidence="2">Uncharacterized protein</fullName>
    </submittedName>
</protein>
<accession>A0A8H4PNI7</accession>
<gene>
    <name evidence="2" type="ORF">G6O67_004251</name>
</gene>
<comment type="caution">
    <text evidence="2">The sequence shown here is derived from an EMBL/GenBank/DDBJ whole genome shotgun (WGS) entry which is preliminary data.</text>
</comment>
<reference evidence="2 3" key="1">
    <citation type="journal article" date="2020" name="Genome Biol. Evol.">
        <title>A new high-quality draft genome assembly of the Chinese cordyceps Ophiocordyceps sinensis.</title>
        <authorList>
            <person name="Shu R."/>
            <person name="Zhang J."/>
            <person name="Meng Q."/>
            <person name="Zhang H."/>
            <person name="Zhou G."/>
            <person name="Li M."/>
            <person name="Wu P."/>
            <person name="Zhao Y."/>
            <person name="Chen C."/>
            <person name="Qin Q."/>
        </authorList>
    </citation>
    <scope>NUCLEOTIDE SEQUENCE [LARGE SCALE GENOMIC DNA]</scope>
    <source>
        <strain evidence="2 3">IOZ07</strain>
    </source>
</reference>
<sequence>METPSPPPERPDSQTTDDVDNLSLQQRARRYPRSRIIVEPLLWTKLQLDLLQCTFAGPYPAPPVIMELDNPSNERVSRAFAAAFKGLVTRHRSDAMRYIFCAYDGLLKSVNDVYFYFGARHPLLPCLAFVVRSEIEPGPVPIVAAHIDFRQLAELRARKIYNQCTGRRRHLPGLALGKLILKKFRTDEPLHEPYIVALLIAVAQSQWWFIVKSGLESRASGVKPRVLFTTDDKESIYLYSAKVSSAFIYMLNNPQTPPTTPQPLHIQITKIPCKPHDTLRNRLYALILSATTPRDVSISADVVIYK</sequence>
<evidence type="ECO:0000313" key="3">
    <source>
        <dbReference type="Proteomes" id="UP000557566"/>
    </source>
</evidence>
<evidence type="ECO:0000256" key="1">
    <source>
        <dbReference type="SAM" id="MobiDB-lite"/>
    </source>
</evidence>
<feature type="region of interest" description="Disordered" evidence="1">
    <location>
        <begin position="1"/>
        <end position="24"/>
    </location>
</feature>
<dbReference type="EMBL" id="JAAVMX010000005">
    <property type="protein sequence ID" value="KAF4507788.1"/>
    <property type="molecule type" value="Genomic_DNA"/>
</dbReference>
<organism evidence="2 3">
    <name type="scientific">Ophiocordyceps sinensis</name>
    <dbReference type="NCBI Taxonomy" id="72228"/>
    <lineage>
        <taxon>Eukaryota</taxon>
        <taxon>Fungi</taxon>
        <taxon>Dikarya</taxon>
        <taxon>Ascomycota</taxon>
        <taxon>Pezizomycotina</taxon>
        <taxon>Sordariomycetes</taxon>
        <taxon>Hypocreomycetidae</taxon>
        <taxon>Hypocreales</taxon>
        <taxon>Ophiocordycipitaceae</taxon>
        <taxon>Ophiocordyceps</taxon>
    </lineage>
</organism>
<dbReference type="Proteomes" id="UP000557566">
    <property type="component" value="Unassembled WGS sequence"/>
</dbReference>
<keyword evidence="3" id="KW-1185">Reference proteome</keyword>